<dbReference type="SUPFAM" id="SSF101148">
    <property type="entry name" value="Plant invertase/pectin methylesterase inhibitor"/>
    <property type="match status" value="1"/>
</dbReference>
<evidence type="ECO:0000313" key="6">
    <source>
        <dbReference type="RefSeq" id="XP_004517053.1"/>
    </source>
</evidence>
<evidence type="ECO:0000256" key="3">
    <source>
        <dbReference type="ARBA" id="ARBA00038471"/>
    </source>
</evidence>
<dbReference type="InterPro" id="IPR052421">
    <property type="entry name" value="PCW_Enzyme_Inhibitor"/>
</dbReference>
<dbReference type="AlphaFoldDB" id="A0A1S2Z8N7"/>
<evidence type="ECO:0000256" key="1">
    <source>
        <dbReference type="ARBA" id="ARBA00022729"/>
    </source>
</evidence>
<evidence type="ECO:0000313" key="5">
    <source>
        <dbReference type="Proteomes" id="UP000087171"/>
    </source>
</evidence>
<dbReference type="Proteomes" id="UP000087171">
    <property type="component" value="Unplaced"/>
</dbReference>
<feature type="signal peptide" evidence="4">
    <location>
        <begin position="1"/>
        <end position="19"/>
    </location>
</feature>
<keyword evidence="1 4" id="KW-0732">Signal</keyword>
<keyword evidence="2" id="KW-1015">Disulfide bond</keyword>
<name>A0A1S2Z8N7_CICAR</name>
<dbReference type="Gene3D" id="1.20.140.40">
    <property type="entry name" value="Invertase/pectin methylesterase inhibitor family protein"/>
    <property type="match status" value="1"/>
</dbReference>
<dbReference type="OrthoDB" id="1413774at2759"/>
<dbReference type="InterPro" id="IPR034086">
    <property type="entry name" value="PMEI_plant"/>
</dbReference>
<feature type="chain" id="PRO_5010386791" evidence="4">
    <location>
        <begin position="20"/>
        <end position="182"/>
    </location>
</feature>
<protein>
    <submittedName>
        <fullName evidence="6">Uncharacterized protein LOC101510471</fullName>
    </submittedName>
</protein>
<gene>
    <name evidence="6" type="primary">LOC101510471</name>
</gene>
<sequence>MSRYISLVVFVLCVASTYAIKVVDIDTICKDENVNTSLCITLLKSKQGADLLTLAQYTIDVLYTEVNNTVKLIKTLIHQFDKDPTAKSHYRECFELFAKPNGAAADVEALENKMKGGDYDGMREMALFITADYESCINDDSPGAIPYPDKSLLPKYAKVVNDIALILFVISKILMGNVQFAI</sequence>
<dbReference type="KEGG" id="cam:101510471"/>
<dbReference type="PaxDb" id="3827-XP_004517053.1"/>
<keyword evidence="5" id="KW-1185">Reference proteome</keyword>
<dbReference type="RefSeq" id="XP_004517053.1">
    <property type="nucleotide sequence ID" value="XM_004516996.1"/>
</dbReference>
<dbReference type="InterPro" id="IPR035513">
    <property type="entry name" value="Invertase/methylesterase_inhib"/>
</dbReference>
<dbReference type="InterPro" id="IPR006501">
    <property type="entry name" value="Pectinesterase_inhib_dom"/>
</dbReference>
<evidence type="ECO:0000256" key="4">
    <source>
        <dbReference type="SAM" id="SignalP"/>
    </source>
</evidence>
<accession>A0A1S2Z8N7</accession>
<reference evidence="6" key="1">
    <citation type="submission" date="2025-08" db="UniProtKB">
        <authorList>
            <consortium name="RefSeq"/>
        </authorList>
    </citation>
    <scope>IDENTIFICATION</scope>
    <source>
        <tissue evidence="6">Etiolated seedlings</tissue>
    </source>
</reference>
<dbReference type="GeneID" id="101510471"/>
<dbReference type="GO" id="GO:0046910">
    <property type="term" value="F:pectinesterase inhibitor activity"/>
    <property type="evidence" value="ECO:0007669"/>
    <property type="project" value="InterPro"/>
</dbReference>
<dbReference type="PANTHER" id="PTHR36710">
    <property type="entry name" value="PECTINESTERASE INHIBITOR-LIKE"/>
    <property type="match status" value="1"/>
</dbReference>
<comment type="similarity">
    <text evidence="3">Belongs to the PMEI family.</text>
</comment>
<dbReference type="CDD" id="cd15797">
    <property type="entry name" value="PMEI"/>
    <property type="match status" value="1"/>
</dbReference>
<evidence type="ECO:0000256" key="2">
    <source>
        <dbReference type="ARBA" id="ARBA00023157"/>
    </source>
</evidence>
<dbReference type="PANTHER" id="PTHR36710:SF20">
    <property type="entry name" value="PECTINESTERASE INHIBITOR DOMAIN PROTEIN"/>
    <property type="match status" value="1"/>
</dbReference>
<organism evidence="5 6">
    <name type="scientific">Cicer arietinum</name>
    <name type="common">Chickpea</name>
    <name type="synonym">Garbanzo</name>
    <dbReference type="NCBI Taxonomy" id="3827"/>
    <lineage>
        <taxon>Eukaryota</taxon>
        <taxon>Viridiplantae</taxon>
        <taxon>Streptophyta</taxon>
        <taxon>Embryophyta</taxon>
        <taxon>Tracheophyta</taxon>
        <taxon>Spermatophyta</taxon>
        <taxon>Magnoliopsida</taxon>
        <taxon>eudicotyledons</taxon>
        <taxon>Gunneridae</taxon>
        <taxon>Pentapetalae</taxon>
        <taxon>rosids</taxon>
        <taxon>fabids</taxon>
        <taxon>Fabales</taxon>
        <taxon>Fabaceae</taxon>
        <taxon>Papilionoideae</taxon>
        <taxon>50 kb inversion clade</taxon>
        <taxon>NPAAA clade</taxon>
        <taxon>Hologalegina</taxon>
        <taxon>IRL clade</taxon>
        <taxon>Cicereae</taxon>
        <taxon>Cicer</taxon>
    </lineage>
</organism>
<dbReference type="NCBIfam" id="TIGR01614">
    <property type="entry name" value="PME_inhib"/>
    <property type="match status" value="1"/>
</dbReference>
<proteinExistence type="inferred from homology"/>